<keyword evidence="3" id="KW-1185">Reference proteome</keyword>
<sequence>MAVTADSVVVDLIANVDKADADIRRFGGTVDNTTKAIVTSAGRAENAVVKMSDRGAAATKNFGRQVSDVGVQLGGGASPFLIIVQQGPQVIDALDEMKAAGVGFGAALKGIALPGILAVASAMLPLVTNLLNAGEAGKAAKDGADLFSNSLIDLKARAKDADDALRSLNETTGSRRFAAMAQQNVDNLLAQANVDRIQGEIDKLSVSTGGRAANLGGNYANDRRAEAMQKELQANKDLLEQGQLRLSLMQKANARIEAEEAASKRTVATKTSETRTRVENAKAIETEAEKLARLRKEDEQFAAAQDRGINEILNKPGGWGDQVKASDAAMAEGRKAAVDAQRRATEELYRNEEDQIRSLASIYEDAFLGGTGSIWQTFEREGLRVLALLLAKFTILQSTKGGSIGGNLSSAFSSVAGSFFGRASGGYTAGGQMVRVNESAAPGRVEGWQPLGAGHVIPLGRMNAARPGGGVTVMQTIQVDAKGAVMNDQFAEMILARSGQQAIEVGRVAASAAQSGTMRTLQRPRLPGSLG</sequence>
<protein>
    <recommendedName>
        <fullName evidence="1">Bacteriophage tail tape measure N-terminal domain-containing protein</fullName>
    </recommendedName>
</protein>
<dbReference type="Pfam" id="PF06791">
    <property type="entry name" value="TMP_2"/>
    <property type="match status" value="1"/>
</dbReference>
<name>A0A437M7J3_9SPHN</name>
<dbReference type="Proteomes" id="UP000282971">
    <property type="component" value="Unassembled WGS sequence"/>
</dbReference>
<dbReference type="OrthoDB" id="8477313at2"/>
<comment type="caution">
    <text evidence="2">The sequence shown here is derived from an EMBL/GenBank/DDBJ whole genome shotgun (WGS) entry which is preliminary data.</text>
</comment>
<proteinExistence type="predicted"/>
<accession>A0A437M7J3</accession>
<dbReference type="AlphaFoldDB" id="A0A437M7J3"/>
<evidence type="ECO:0000259" key="1">
    <source>
        <dbReference type="Pfam" id="PF06791"/>
    </source>
</evidence>
<organism evidence="2 3">
    <name type="scientific">Sphingomonas crocodyli</name>
    <dbReference type="NCBI Taxonomy" id="1979270"/>
    <lineage>
        <taxon>Bacteria</taxon>
        <taxon>Pseudomonadati</taxon>
        <taxon>Pseudomonadota</taxon>
        <taxon>Alphaproteobacteria</taxon>
        <taxon>Sphingomonadales</taxon>
        <taxon>Sphingomonadaceae</taxon>
        <taxon>Sphingomonas</taxon>
    </lineage>
</organism>
<gene>
    <name evidence="2" type="ORF">EOD43_07435</name>
</gene>
<reference evidence="2 3" key="1">
    <citation type="submission" date="2019-01" db="EMBL/GenBank/DDBJ databases">
        <authorList>
            <person name="Chen W.-M."/>
        </authorList>
    </citation>
    <scope>NUCLEOTIDE SEQUENCE [LARGE SCALE GENOMIC DNA]</scope>
    <source>
        <strain evidence="2 3">CCP-7</strain>
    </source>
</reference>
<dbReference type="EMBL" id="SACN01000001">
    <property type="protein sequence ID" value="RVT93690.1"/>
    <property type="molecule type" value="Genomic_DNA"/>
</dbReference>
<evidence type="ECO:0000313" key="3">
    <source>
        <dbReference type="Proteomes" id="UP000282971"/>
    </source>
</evidence>
<dbReference type="InterPro" id="IPR009628">
    <property type="entry name" value="Phage_tape_measure_N"/>
</dbReference>
<evidence type="ECO:0000313" key="2">
    <source>
        <dbReference type="EMBL" id="RVT93690.1"/>
    </source>
</evidence>
<feature type="domain" description="Bacteriophage tail tape measure N-terminal" evidence="1">
    <location>
        <begin position="56"/>
        <end position="168"/>
    </location>
</feature>